<name>A0A1B7W3R1_APHFL</name>
<evidence type="ECO:0000313" key="2">
    <source>
        <dbReference type="Proteomes" id="UP000092093"/>
    </source>
</evidence>
<dbReference type="PATRIC" id="fig|1710896.3.peg.2261"/>
<dbReference type="SUPFAM" id="SSF53474">
    <property type="entry name" value="alpha/beta-Hydrolases"/>
    <property type="match status" value="1"/>
</dbReference>
<proteinExistence type="predicted"/>
<organism evidence="1 2">
    <name type="scientific">Aphanizomenon flos-aquae WA102</name>
    <dbReference type="NCBI Taxonomy" id="1710896"/>
    <lineage>
        <taxon>Bacteria</taxon>
        <taxon>Bacillati</taxon>
        <taxon>Cyanobacteriota</taxon>
        <taxon>Cyanophyceae</taxon>
        <taxon>Nostocales</taxon>
        <taxon>Aphanizomenonaceae</taxon>
        <taxon>Aphanizomenon</taxon>
    </lineage>
</organism>
<dbReference type="Proteomes" id="UP000092093">
    <property type="component" value="Unassembled WGS sequence"/>
</dbReference>
<gene>
    <name evidence="1" type="ORF">AN484_28685</name>
</gene>
<reference evidence="1 2" key="1">
    <citation type="submission" date="2015-09" db="EMBL/GenBank/DDBJ databases">
        <title>Aphanizomenon flos-aquae WA102.</title>
        <authorList>
            <person name="Driscoll C."/>
        </authorList>
    </citation>
    <scope>NUCLEOTIDE SEQUENCE [LARGE SCALE GENOMIC DNA]</scope>
    <source>
        <strain evidence="1">WA102</strain>
    </source>
</reference>
<feature type="non-terminal residue" evidence="1">
    <location>
        <position position="93"/>
    </location>
</feature>
<protein>
    <recommendedName>
        <fullName evidence="3">Esterase</fullName>
    </recommendedName>
</protein>
<dbReference type="AlphaFoldDB" id="A0A1B7W3R1"/>
<dbReference type="InterPro" id="IPR029058">
    <property type="entry name" value="AB_hydrolase_fold"/>
</dbReference>
<dbReference type="EMBL" id="LJOW01001053">
    <property type="protein sequence ID" value="OBQ31760.1"/>
    <property type="molecule type" value="Genomic_DNA"/>
</dbReference>
<evidence type="ECO:0008006" key="3">
    <source>
        <dbReference type="Google" id="ProtNLM"/>
    </source>
</evidence>
<evidence type="ECO:0000313" key="1">
    <source>
        <dbReference type="EMBL" id="OBQ31760.1"/>
    </source>
</evidence>
<sequence length="93" mass="10699">MTNDTSRDIADRVLEVNGDISLDLTIAGWKDEYPEKPKRYTASPQVKILDTAFSITQLNRKRRIWVYLPKGYASSGKTYPVLYLQDGQNLFNE</sequence>
<dbReference type="Gene3D" id="3.40.50.1820">
    <property type="entry name" value="alpha/beta hydrolase"/>
    <property type="match status" value="1"/>
</dbReference>
<dbReference type="InterPro" id="IPR000801">
    <property type="entry name" value="Esterase-like"/>
</dbReference>
<comment type="caution">
    <text evidence="1">The sequence shown here is derived from an EMBL/GenBank/DDBJ whole genome shotgun (WGS) entry which is preliminary data.</text>
</comment>
<dbReference type="Pfam" id="PF00756">
    <property type="entry name" value="Esterase"/>
    <property type="match status" value="1"/>
</dbReference>
<accession>A0A1B7W3R1</accession>